<evidence type="ECO:0000256" key="11">
    <source>
        <dbReference type="ARBA" id="ARBA00057369"/>
    </source>
</evidence>
<dbReference type="GeneID" id="30582994"/>
<dbReference type="Proteomes" id="UP000198669">
    <property type="component" value="Unassembled WGS sequence"/>
</dbReference>
<evidence type="ECO:0000256" key="4">
    <source>
        <dbReference type="ARBA" id="ARBA00022741"/>
    </source>
</evidence>
<organism evidence="13 16">
    <name type="scientific">Methanohalophilus halophilus</name>
    <dbReference type="NCBI Taxonomy" id="2177"/>
    <lineage>
        <taxon>Archaea</taxon>
        <taxon>Methanobacteriati</taxon>
        <taxon>Methanobacteriota</taxon>
        <taxon>Stenosarchaea group</taxon>
        <taxon>Methanomicrobia</taxon>
        <taxon>Methanosarcinales</taxon>
        <taxon>Methanosarcinaceae</taxon>
        <taxon>Methanohalophilus</taxon>
    </lineage>
</organism>
<comment type="subcellular location">
    <subcellularLocation>
        <location evidence="1">Cell membrane</location>
        <topology evidence="1">Peripheral membrane protein</topology>
    </subcellularLocation>
</comment>
<evidence type="ECO:0000256" key="1">
    <source>
        <dbReference type="ARBA" id="ARBA00004202"/>
    </source>
</evidence>
<evidence type="ECO:0000313" key="14">
    <source>
        <dbReference type="EMBL" id="RNI08011.1"/>
    </source>
</evidence>
<evidence type="ECO:0000256" key="6">
    <source>
        <dbReference type="ARBA" id="ARBA00038307"/>
    </source>
</evidence>
<accession>A0A1L3Q1R9</accession>
<gene>
    <name evidence="13" type="ORF">BHR79_04480</name>
    <name evidence="14" type="ORF">EFE40_08655</name>
    <name evidence="15" type="ORF">SAMN04515625_1477</name>
</gene>
<dbReference type="InterPro" id="IPR008995">
    <property type="entry name" value="Mo/tungstate-bd_C_term_dom"/>
</dbReference>
<dbReference type="Proteomes" id="UP000186879">
    <property type="component" value="Chromosome"/>
</dbReference>
<dbReference type="EMBL" id="RJJG01000006">
    <property type="protein sequence ID" value="RNI08011.1"/>
    <property type="molecule type" value="Genomic_DNA"/>
</dbReference>
<dbReference type="InterPro" id="IPR003439">
    <property type="entry name" value="ABC_transporter-like_ATP-bd"/>
</dbReference>
<dbReference type="EC" id="7.3.2.6" evidence="8"/>
<dbReference type="EMBL" id="FNMU01000004">
    <property type="protein sequence ID" value="SDW71272.1"/>
    <property type="molecule type" value="Genomic_DNA"/>
</dbReference>
<evidence type="ECO:0000256" key="5">
    <source>
        <dbReference type="ARBA" id="ARBA00022840"/>
    </source>
</evidence>
<name>A0A1L3Q1R9_9EURY</name>
<dbReference type="SUPFAM" id="SSF52540">
    <property type="entry name" value="P-loop containing nucleoside triphosphate hydrolases"/>
    <property type="match status" value="1"/>
</dbReference>
<dbReference type="Pfam" id="PF08402">
    <property type="entry name" value="TOBE_2"/>
    <property type="match status" value="1"/>
</dbReference>
<comment type="catalytic activity">
    <reaction evidence="10">
        <text>tungstate(in) + ATP + H2O = tungstate(out) + ADP + phosphate + H(+)</text>
        <dbReference type="Rhea" id="RHEA:35027"/>
        <dbReference type="ChEBI" id="CHEBI:15377"/>
        <dbReference type="ChEBI" id="CHEBI:15378"/>
        <dbReference type="ChEBI" id="CHEBI:30616"/>
        <dbReference type="ChEBI" id="CHEBI:43474"/>
        <dbReference type="ChEBI" id="CHEBI:46502"/>
        <dbReference type="ChEBI" id="CHEBI:456216"/>
        <dbReference type="EC" id="7.3.2.6"/>
    </reaction>
</comment>
<evidence type="ECO:0000256" key="9">
    <source>
        <dbReference type="ARBA" id="ARBA00041133"/>
    </source>
</evidence>
<dbReference type="GO" id="GO:0016887">
    <property type="term" value="F:ATP hydrolysis activity"/>
    <property type="evidence" value="ECO:0007669"/>
    <property type="project" value="InterPro"/>
</dbReference>
<dbReference type="RefSeq" id="WP_072561263.1">
    <property type="nucleotide sequence ID" value="NZ_CP017921.1"/>
</dbReference>
<dbReference type="InterPro" id="IPR013611">
    <property type="entry name" value="Transp-assoc_OB_typ2"/>
</dbReference>
<dbReference type="GO" id="GO:0043190">
    <property type="term" value="C:ATP-binding cassette (ABC) transporter complex"/>
    <property type="evidence" value="ECO:0007669"/>
    <property type="project" value="InterPro"/>
</dbReference>
<keyword evidence="3" id="KW-0500">Molybdenum</keyword>
<dbReference type="Gene3D" id="2.40.50.100">
    <property type="match status" value="1"/>
</dbReference>
<dbReference type="InterPro" id="IPR050093">
    <property type="entry name" value="ABC_SmlMolc_Importer"/>
</dbReference>
<dbReference type="STRING" id="2177.BHR79_04480"/>
<protein>
    <recommendedName>
        <fullName evidence="9">Molybdate/tungstate import ATP-binding protein WtpC</fullName>
        <ecNumber evidence="8">7.3.2.6</ecNumber>
    </recommendedName>
</protein>
<dbReference type="SMART" id="SM00382">
    <property type="entry name" value="AAA"/>
    <property type="match status" value="1"/>
</dbReference>
<dbReference type="OrthoDB" id="18368at2157"/>
<dbReference type="PANTHER" id="PTHR42781:SF4">
    <property type="entry name" value="SPERMIDINE_PUTRESCINE IMPORT ATP-BINDING PROTEIN POTA"/>
    <property type="match status" value="1"/>
</dbReference>
<evidence type="ECO:0000259" key="12">
    <source>
        <dbReference type="PROSITE" id="PS50893"/>
    </source>
</evidence>
<dbReference type="InterPro" id="IPR017871">
    <property type="entry name" value="ABC_transporter-like_CS"/>
</dbReference>
<feature type="domain" description="ABC transporter" evidence="12">
    <location>
        <begin position="4"/>
        <end position="241"/>
    </location>
</feature>
<comment type="function">
    <text evidence="11">Part of the ABC transporter complex WtpABC involved in molybdate/tungstate import. Responsible for energy coupling to the transport system.</text>
</comment>
<dbReference type="FunFam" id="3.40.50.300:FF:000425">
    <property type="entry name" value="Probable ABC transporter, ATP-binding subunit"/>
    <property type="match status" value="1"/>
</dbReference>
<evidence type="ECO:0000313" key="15">
    <source>
        <dbReference type="EMBL" id="SDW71272.1"/>
    </source>
</evidence>
<dbReference type="GO" id="GO:0005524">
    <property type="term" value="F:ATP binding"/>
    <property type="evidence" value="ECO:0007669"/>
    <property type="project" value="UniProtKB-KW"/>
</dbReference>
<dbReference type="InterPro" id="IPR027417">
    <property type="entry name" value="P-loop_NTPase"/>
</dbReference>
<dbReference type="EMBL" id="CP017921">
    <property type="protein sequence ID" value="APH38816.1"/>
    <property type="molecule type" value="Genomic_DNA"/>
</dbReference>
<sequence length="370" mass="40642">MTGNIQVDIEKRYSGQEEAPDFNLDVNFTASNELVVLFGRSGSGKTTTLRCIAGLGKPDAGFIEVNGKVYFDSGSKKNLSPQDRRPGYVFQNYALFPHMNVAKNITYGLKGKSDAEKEQRLHEMLELLHITGLQDQYPSRLSGGQKQRVALARALAPNPDILLLDEPFSALDMVVRMRLRERIHSIQEKLDIPVLFITHNPVEAFTLADKVVVLHEGSVQQEGRPEEVFYNPCNRHVAELVGVSNIFDADTAGKSENGFVLDTDSISITTTTNVEQGGRYSWGVRPENVHLHPGGEDISGCNVFSTTVRSVVNRGASRVVAVDIPGGGSVLLSEMDNRTFGKLDIGPGSQCRVEIDPRDVLVFAREDSAD</sequence>
<evidence type="ECO:0000256" key="7">
    <source>
        <dbReference type="ARBA" id="ARBA00038781"/>
    </source>
</evidence>
<comment type="subunit">
    <text evidence="7">The complex is composed of two ATP-binding proteins (WtpC), two transmembrane proteins (WtpB) and a solute-binding protein (WtpA).</text>
</comment>
<comment type="similarity">
    <text evidence="6">Belongs to the ABC transporter superfamily. Sulfate/tungstate importer (TC 3.A.1.6) family.</text>
</comment>
<dbReference type="Proteomes" id="UP000267921">
    <property type="component" value="Unassembled WGS sequence"/>
</dbReference>
<evidence type="ECO:0000256" key="3">
    <source>
        <dbReference type="ARBA" id="ARBA00022505"/>
    </source>
</evidence>
<dbReference type="InterPro" id="IPR003593">
    <property type="entry name" value="AAA+_ATPase"/>
</dbReference>
<proteinExistence type="inferred from homology"/>
<keyword evidence="4" id="KW-0547">Nucleotide-binding</keyword>
<keyword evidence="16" id="KW-1185">Reference proteome</keyword>
<keyword evidence="2" id="KW-0813">Transport</keyword>
<evidence type="ECO:0000313" key="18">
    <source>
        <dbReference type="Proteomes" id="UP000267921"/>
    </source>
</evidence>
<evidence type="ECO:0000256" key="8">
    <source>
        <dbReference type="ARBA" id="ARBA00039025"/>
    </source>
</evidence>
<evidence type="ECO:0000256" key="2">
    <source>
        <dbReference type="ARBA" id="ARBA00022448"/>
    </source>
</evidence>
<reference evidence="13 16" key="1">
    <citation type="submission" date="2016-10" db="EMBL/GenBank/DDBJ databases">
        <title>Methanohalophilus halophilus.</title>
        <authorList>
            <person name="L'haridon S."/>
        </authorList>
    </citation>
    <scope>NUCLEOTIDE SEQUENCE [LARGE SCALE GENOMIC DNA]</scope>
    <source>
        <strain evidence="13 16">Z-7982</strain>
    </source>
</reference>
<dbReference type="KEGG" id="mhaz:BHR79_04480"/>
<keyword evidence="5 13" id="KW-0067">ATP-binding</keyword>
<reference evidence="15 17" key="2">
    <citation type="submission" date="2016-10" db="EMBL/GenBank/DDBJ databases">
        <authorList>
            <person name="de Groot N.N."/>
        </authorList>
    </citation>
    <scope>NUCLEOTIDE SEQUENCE [LARGE SCALE GENOMIC DNA]</scope>
    <source>
        <strain evidence="15 17">Z-7982</strain>
    </source>
</reference>
<dbReference type="AlphaFoldDB" id="A0A1L3Q1R9"/>
<evidence type="ECO:0000256" key="10">
    <source>
        <dbReference type="ARBA" id="ARBA00047936"/>
    </source>
</evidence>
<dbReference type="GO" id="GO:1901238">
    <property type="term" value="F:ABC-type tungstate transporter activity"/>
    <property type="evidence" value="ECO:0007669"/>
    <property type="project" value="UniProtKB-EC"/>
</dbReference>
<reference evidence="14 18" key="3">
    <citation type="submission" date="2018-10" db="EMBL/GenBank/DDBJ databases">
        <title>Cultivation of a novel Methanohalophilus strain from Kebrit Deep of the Red Sea and a genomic comparison of members of the genus Methanohalophilus.</title>
        <authorList>
            <person name="Guan Y."/>
            <person name="Ngugi D.K."/>
            <person name="Stingl U."/>
        </authorList>
    </citation>
    <scope>NUCLEOTIDE SEQUENCE [LARGE SCALE GENOMIC DNA]</scope>
    <source>
        <strain evidence="14 18">DSM 3094</strain>
    </source>
</reference>
<dbReference type="PANTHER" id="PTHR42781">
    <property type="entry name" value="SPERMIDINE/PUTRESCINE IMPORT ATP-BINDING PROTEIN POTA"/>
    <property type="match status" value="1"/>
</dbReference>
<evidence type="ECO:0000313" key="16">
    <source>
        <dbReference type="Proteomes" id="UP000186879"/>
    </source>
</evidence>
<evidence type="ECO:0000313" key="17">
    <source>
        <dbReference type="Proteomes" id="UP000198669"/>
    </source>
</evidence>
<dbReference type="Pfam" id="PF00005">
    <property type="entry name" value="ABC_tran"/>
    <property type="match status" value="1"/>
</dbReference>
<evidence type="ECO:0000313" key="13">
    <source>
        <dbReference type="EMBL" id="APH38816.1"/>
    </source>
</evidence>
<dbReference type="PROSITE" id="PS00211">
    <property type="entry name" value="ABC_TRANSPORTER_1"/>
    <property type="match status" value="1"/>
</dbReference>
<dbReference type="PROSITE" id="PS50893">
    <property type="entry name" value="ABC_TRANSPORTER_2"/>
    <property type="match status" value="1"/>
</dbReference>
<dbReference type="SUPFAM" id="SSF50331">
    <property type="entry name" value="MOP-like"/>
    <property type="match status" value="1"/>
</dbReference>
<dbReference type="Gene3D" id="3.40.50.300">
    <property type="entry name" value="P-loop containing nucleotide triphosphate hydrolases"/>
    <property type="match status" value="1"/>
</dbReference>